<organism evidence="1 2">
    <name type="scientific">Extremus antarcticus</name>
    <dbReference type="NCBI Taxonomy" id="702011"/>
    <lineage>
        <taxon>Eukaryota</taxon>
        <taxon>Fungi</taxon>
        <taxon>Dikarya</taxon>
        <taxon>Ascomycota</taxon>
        <taxon>Pezizomycotina</taxon>
        <taxon>Dothideomycetes</taxon>
        <taxon>Dothideomycetidae</taxon>
        <taxon>Mycosphaerellales</taxon>
        <taxon>Extremaceae</taxon>
        <taxon>Extremus</taxon>
    </lineage>
</organism>
<protein>
    <submittedName>
        <fullName evidence="1">Uncharacterized protein</fullName>
    </submittedName>
</protein>
<proteinExistence type="predicted"/>
<comment type="caution">
    <text evidence="1">The sequence shown here is derived from an EMBL/GenBank/DDBJ whole genome shotgun (WGS) entry which is preliminary data.</text>
</comment>
<keyword evidence="2" id="KW-1185">Reference proteome</keyword>
<accession>A0AAJ0DDL7</accession>
<dbReference type="AlphaFoldDB" id="A0AAJ0DDL7"/>
<sequence>MHQCDGTLRGYEESRRNIFKIRRAHKKDLGKIKDCQLMFTLNLKELLIPMLRDDIVDKVEYERLLANPGGSDWAVGHVDSALEERLSECHASYIEILQEMQETMAALCDACRVNDGQFQRHMKQQQKLPAVSGPTKQA</sequence>
<name>A0AAJ0DDL7_9PEZI</name>
<evidence type="ECO:0000313" key="1">
    <source>
        <dbReference type="EMBL" id="KAK3047849.1"/>
    </source>
</evidence>
<evidence type="ECO:0000313" key="2">
    <source>
        <dbReference type="Proteomes" id="UP001271007"/>
    </source>
</evidence>
<dbReference type="EMBL" id="JAWDJX010000056">
    <property type="protein sequence ID" value="KAK3047849.1"/>
    <property type="molecule type" value="Genomic_DNA"/>
</dbReference>
<gene>
    <name evidence="1" type="ORF">LTR09_010824</name>
</gene>
<dbReference type="Proteomes" id="UP001271007">
    <property type="component" value="Unassembled WGS sequence"/>
</dbReference>
<reference evidence="1" key="1">
    <citation type="submission" date="2023-04" db="EMBL/GenBank/DDBJ databases">
        <title>Black Yeasts Isolated from many extreme environments.</title>
        <authorList>
            <person name="Coleine C."/>
            <person name="Stajich J.E."/>
            <person name="Selbmann L."/>
        </authorList>
    </citation>
    <scope>NUCLEOTIDE SEQUENCE</scope>
    <source>
        <strain evidence="1">CCFEE 5312</strain>
    </source>
</reference>